<evidence type="ECO:0000313" key="3">
    <source>
        <dbReference type="Proteomes" id="UP000298225"/>
    </source>
</evidence>
<keyword evidence="2" id="KW-0808">Transferase</keyword>
<dbReference type="AlphaFoldDB" id="A0A4Y9LB62"/>
<sequence length="270" mass="29188">MQESLGEKIGEGAFSEAYAWAPGQVVKLFKAGISHLLGRHEVRMICAVRAAGLPVPEVFGEMTLDGRFCIVLERLDGPTLWHLSRTGAVTFEQAGAIIAALAMSLHKTPPPPEAPSMREYMQSELRHDDGMVPKHLASDVLALIDRLPPGDGLCHCDLSPGNVVMTAEGPKLVDWSFAMRGPAALDLGFLHVILSELAPEIADNPERPRATNAAAQSEYARLAGTSLAELTAAMEPYLPIVRTFVVLGNVVPSLRERLIQRIEAGLRSQD</sequence>
<protein>
    <submittedName>
        <fullName evidence="2">Aminoglycoside phosphotransferase family protein</fullName>
    </submittedName>
</protein>
<dbReference type="EMBL" id="SPQU01000003">
    <property type="protein sequence ID" value="TFV40575.1"/>
    <property type="molecule type" value="Genomic_DNA"/>
</dbReference>
<gene>
    <name evidence="2" type="ORF">E4K66_06885</name>
</gene>
<accession>A0A4Y9LB62</accession>
<reference evidence="2 3" key="1">
    <citation type="submission" date="2019-03" db="EMBL/GenBank/DDBJ databases">
        <title>Bradyrhizobium strains diversity isolated from Chamaecrista fasciculata.</title>
        <authorList>
            <person name="Urquiaga M.C.O."/>
            <person name="Hungria M."/>
            <person name="Delamuta J.R.M."/>
        </authorList>
    </citation>
    <scope>NUCLEOTIDE SEQUENCE [LARGE SCALE GENOMIC DNA]</scope>
    <source>
        <strain evidence="2 3">CNPSo 3424</strain>
    </source>
</reference>
<keyword evidence="3" id="KW-1185">Reference proteome</keyword>
<dbReference type="SUPFAM" id="SSF56112">
    <property type="entry name" value="Protein kinase-like (PK-like)"/>
    <property type="match status" value="1"/>
</dbReference>
<dbReference type="Proteomes" id="UP000298225">
    <property type="component" value="Unassembled WGS sequence"/>
</dbReference>
<dbReference type="OrthoDB" id="179763at2"/>
<dbReference type="Pfam" id="PF01636">
    <property type="entry name" value="APH"/>
    <property type="match status" value="1"/>
</dbReference>
<dbReference type="InterPro" id="IPR002575">
    <property type="entry name" value="Aminoglycoside_PTrfase"/>
</dbReference>
<proteinExistence type="predicted"/>
<dbReference type="GO" id="GO:0016740">
    <property type="term" value="F:transferase activity"/>
    <property type="evidence" value="ECO:0007669"/>
    <property type="project" value="UniProtKB-KW"/>
</dbReference>
<evidence type="ECO:0000313" key="2">
    <source>
        <dbReference type="EMBL" id="TFV40575.1"/>
    </source>
</evidence>
<evidence type="ECO:0000259" key="1">
    <source>
        <dbReference type="Pfam" id="PF01636"/>
    </source>
</evidence>
<dbReference type="InterPro" id="IPR011009">
    <property type="entry name" value="Kinase-like_dom_sf"/>
</dbReference>
<dbReference type="RefSeq" id="WP_135168507.1">
    <property type="nucleotide sequence ID" value="NZ_SPQU01000003.1"/>
</dbReference>
<feature type="domain" description="Aminoglycoside phosphotransferase" evidence="1">
    <location>
        <begin position="25"/>
        <end position="222"/>
    </location>
</feature>
<dbReference type="Gene3D" id="3.90.1200.10">
    <property type="match status" value="1"/>
</dbReference>
<name>A0A4Y9LB62_9BRAD</name>
<comment type="caution">
    <text evidence="2">The sequence shown here is derived from an EMBL/GenBank/DDBJ whole genome shotgun (WGS) entry which is preliminary data.</text>
</comment>
<organism evidence="2 3">
    <name type="scientific">Bradyrhizobium frederickii</name>
    <dbReference type="NCBI Taxonomy" id="2560054"/>
    <lineage>
        <taxon>Bacteria</taxon>
        <taxon>Pseudomonadati</taxon>
        <taxon>Pseudomonadota</taxon>
        <taxon>Alphaproteobacteria</taxon>
        <taxon>Hyphomicrobiales</taxon>
        <taxon>Nitrobacteraceae</taxon>
        <taxon>Bradyrhizobium</taxon>
    </lineage>
</organism>